<dbReference type="PRINTS" id="PR00096">
    <property type="entry name" value="GATASE"/>
</dbReference>
<evidence type="ECO:0000256" key="1">
    <source>
        <dbReference type="ARBA" id="ARBA00022962"/>
    </source>
</evidence>
<dbReference type="SUPFAM" id="SSF52317">
    <property type="entry name" value="Class I glutamine amidotransferase-like"/>
    <property type="match status" value="1"/>
</dbReference>
<dbReference type="PANTHER" id="PTHR43418">
    <property type="entry name" value="MULTIFUNCTIONAL TRYPTOPHAN BIOSYNTHESIS PROTEIN-RELATED"/>
    <property type="match status" value="1"/>
</dbReference>
<dbReference type="RefSeq" id="WP_103940094.1">
    <property type="nucleotide sequence ID" value="NZ_FNVO01000011.1"/>
</dbReference>
<dbReference type="NCBIfam" id="TIGR00566">
    <property type="entry name" value="trpG_papA"/>
    <property type="match status" value="1"/>
</dbReference>
<dbReference type="InterPro" id="IPR006221">
    <property type="entry name" value="TrpG/PapA_dom"/>
</dbReference>
<keyword evidence="1" id="KW-0315">Glutamine amidotransferase</keyword>
<name>A0A1H6CRT9_9ACTN</name>
<dbReference type="PROSITE" id="PS50088">
    <property type="entry name" value="ANK_REPEAT"/>
    <property type="match status" value="1"/>
</dbReference>
<keyword evidence="6" id="KW-1185">Reference proteome</keyword>
<reference evidence="6" key="1">
    <citation type="submission" date="2016-10" db="EMBL/GenBank/DDBJ databases">
        <authorList>
            <person name="Varghese N."/>
            <person name="Submissions S."/>
        </authorList>
    </citation>
    <scope>NUCLEOTIDE SEQUENCE [LARGE SCALE GENOMIC DNA]</scope>
    <source>
        <strain evidence="6">DSM 43163</strain>
    </source>
</reference>
<dbReference type="PRINTS" id="PR00097">
    <property type="entry name" value="ANTSNTHASEII"/>
</dbReference>
<dbReference type="Proteomes" id="UP000236723">
    <property type="component" value="Unassembled WGS sequence"/>
</dbReference>
<evidence type="ECO:0000259" key="4">
    <source>
        <dbReference type="Pfam" id="PF00117"/>
    </source>
</evidence>
<proteinExistence type="predicted"/>
<dbReference type="CDD" id="cd01743">
    <property type="entry name" value="GATase1_Anthranilate_Synthase"/>
    <property type="match status" value="1"/>
</dbReference>
<dbReference type="PROSITE" id="PS51273">
    <property type="entry name" value="GATASE_TYPE_1"/>
    <property type="match status" value="1"/>
</dbReference>
<organism evidence="5 6">
    <name type="scientific">Thermomonospora echinospora</name>
    <dbReference type="NCBI Taxonomy" id="1992"/>
    <lineage>
        <taxon>Bacteria</taxon>
        <taxon>Bacillati</taxon>
        <taxon>Actinomycetota</taxon>
        <taxon>Actinomycetes</taxon>
        <taxon>Streptosporangiales</taxon>
        <taxon>Thermomonosporaceae</taxon>
        <taxon>Thermomonospora</taxon>
    </lineage>
</organism>
<dbReference type="GO" id="GO:0004049">
    <property type="term" value="F:anthranilate synthase activity"/>
    <property type="evidence" value="ECO:0007669"/>
    <property type="project" value="TreeGrafter"/>
</dbReference>
<dbReference type="Pfam" id="PF00117">
    <property type="entry name" value="GATase"/>
    <property type="match status" value="1"/>
</dbReference>
<dbReference type="GO" id="GO:0000162">
    <property type="term" value="P:L-tryptophan biosynthetic process"/>
    <property type="evidence" value="ECO:0007669"/>
    <property type="project" value="TreeGrafter"/>
</dbReference>
<dbReference type="InterPro" id="IPR017926">
    <property type="entry name" value="GATASE"/>
</dbReference>
<dbReference type="InterPro" id="IPR002110">
    <property type="entry name" value="Ankyrin_rpt"/>
</dbReference>
<dbReference type="InterPro" id="IPR050472">
    <property type="entry name" value="Anth_synth/Amidotransfase"/>
</dbReference>
<evidence type="ECO:0000313" key="6">
    <source>
        <dbReference type="Proteomes" id="UP000236723"/>
    </source>
</evidence>
<feature type="region of interest" description="Disordered" evidence="3">
    <location>
        <begin position="193"/>
        <end position="213"/>
    </location>
</feature>
<dbReference type="FunFam" id="3.40.50.880:FF:000003">
    <property type="entry name" value="Anthranilate synthase component II"/>
    <property type="match status" value="1"/>
</dbReference>
<dbReference type="PRINTS" id="PR00099">
    <property type="entry name" value="CPSGATASE"/>
</dbReference>
<dbReference type="EMBL" id="FNVO01000011">
    <property type="protein sequence ID" value="SEG75711.1"/>
    <property type="molecule type" value="Genomic_DNA"/>
</dbReference>
<evidence type="ECO:0000256" key="2">
    <source>
        <dbReference type="PROSITE-ProRule" id="PRU00023"/>
    </source>
</evidence>
<sequence length="213" mass="22618">MAVHVLVVDNHDSFVFNIVQYLLELGADCTVKDRSDVTPGDAAGVDGVLLSPGPGHPADSGVCLDLVHEAERRRLPLLGVCLGHQIIAHVYGAKVSRAPELVHGYTSLVGHGGEGVLAGLPDPFPATRYHSLAVEPAGFPQALEVTARTPDGVIMGLRHRDRPIEGVQFHPESVLSEGGHRLFGNWLATCDPATREPSRPAPRGPSENFGGEL</sequence>
<keyword evidence="2" id="KW-0040">ANK repeat</keyword>
<dbReference type="Gene3D" id="3.40.50.880">
    <property type="match status" value="1"/>
</dbReference>
<feature type="domain" description="Glutamine amidotransferase" evidence="4">
    <location>
        <begin position="6"/>
        <end position="187"/>
    </location>
</feature>
<dbReference type="AlphaFoldDB" id="A0A1H6CRT9"/>
<evidence type="ECO:0000256" key="3">
    <source>
        <dbReference type="SAM" id="MobiDB-lite"/>
    </source>
</evidence>
<gene>
    <name evidence="5" type="ORF">SAMN04489712_11174</name>
</gene>
<accession>A0A1H6CRT9</accession>
<evidence type="ECO:0000313" key="5">
    <source>
        <dbReference type="EMBL" id="SEG75711.1"/>
    </source>
</evidence>
<feature type="repeat" description="ANK" evidence="2">
    <location>
        <begin position="1"/>
        <end position="34"/>
    </location>
</feature>
<protein>
    <submittedName>
        <fullName evidence="5">Para-aminobenzoate synthetase component 2</fullName>
    </submittedName>
</protein>
<dbReference type="InterPro" id="IPR029062">
    <property type="entry name" value="Class_I_gatase-like"/>
</dbReference>
<dbReference type="OrthoDB" id="3518032at2"/>
<dbReference type="PANTHER" id="PTHR43418:SF4">
    <property type="entry name" value="MULTIFUNCTIONAL TRYPTOPHAN BIOSYNTHESIS PROTEIN"/>
    <property type="match status" value="1"/>
</dbReference>
<dbReference type="GO" id="GO:0005829">
    <property type="term" value="C:cytosol"/>
    <property type="evidence" value="ECO:0007669"/>
    <property type="project" value="TreeGrafter"/>
</dbReference>